<reference evidence="1 2" key="1">
    <citation type="journal article" date="2016" name="Sci. Rep.">
        <title>The Dendrobium catenatum Lindl. genome sequence provides insights into polysaccharide synthase, floral development and adaptive evolution.</title>
        <authorList>
            <person name="Zhang G.Q."/>
            <person name="Xu Q."/>
            <person name="Bian C."/>
            <person name="Tsai W.C."/>
            <person name="Yeh C.M."/>
            <person name="Liu K.W."/>
            <person name="Yoshida K."/>
            <person name="Zhang L.S."/>
            <person name="Chang S.B."/>
            <person name="Chen F."/>
            <person name="Shi Y."/>
            <person name="Su Y.Y."/>
            <person name="Zhang Y.Q."/>
            <person name="Chen L.J."/>
            <person name="Yin Y."/>
            <person name="Lin M."/>
            <person name="Huang H."/>
            <person name="Deng H."/>
            <person name="Wang Z.W."/>
            <person name="Zhu S.L."/>
            <person name="Zhao X."/>
            <person name="Deng C."/>
            <person name="Niu S.C."/>
            <person name="Huang J."/>
            <person name="Wang M."/>
            <person name="Liu G.H."/>
            <person name="Yang H.J."/>
            <person name="Xiao X.J."/>
            <person name="Hsiao Y.Y."/>
            <person name="Wu W.L."/>
            <person name="Chen Y.Y."/>
            <person name="Mitsuda N."/>
            <person name="Ohme-Takagi M."/>
            <person name="Luo Y.B."/>
            <person name="Van de Peer Y."/>
            <person name="Liu Z.J."/>
        </authorList>
    </citation>
    <scope>NUCLEOTIDE SEQUENCE [LARGE SCALE GENOMIC DNA]</scope>
    <source>
        <tissue evidence="1">The whole plant</tissue>
    </source>
</reference>
<accession>A0A2I0X9U8</accession>
<reference evidence="1 2" key="2">
    <citation type="journal article" date="2017" name="Nature">
        <title>The Apostasia genome and the evolution of orchids.</title>
        <authorList>
            <person name="Zhang G.Q."/>
            <person name="Liu K.W."/>
            <person name="Li Z."/>
            <person name="Lohaus R."/>
            <person name="Hsiao Y.Y."/>
            <person name="Niu S.C."/>
            <person name="Wang J.Y."/>
            <person name="Lin Y.C."/>
            <person name="Xu Q."/>
            <person name="Chen L.J."/>
            <person name="Yoshida K."/>
            <person name="Fujiwara S."/>
            <person name="Wang Z.W."/>
            <person name="Zhang Y.Q."/>
            <person name="Mitsuda N."/>
            <person name="Wang M."/>
            <person name="Liu G.H."/>
            <person name="Pecoraro L."/>
            <person name="Huang H.X."/>
            <person name="Xiao X.J."/>
            <person name="Lin M."/>
            <person name="Wu X.Y."/>
            <person name="Wu W.L."/>
            <person name="Chen Y.Y."/>
            <person name="Chang S.B."/>
            <person name="Sakamoto S."/>
            <person name="Ohme-Takagi M."/>
            <person name="Yagi M."/>
            <person name="Zeng S.J."/>
            <person name="Shen C.Y."/>
            <person name="Yeh C.M."/>
            <person name="Luo Y.B."/>
            <person name="Tsai W.C."/>
            <person name="Van de Peer Y."/>
            <person name="Liu Z.J."/>
        </authorList>
    </citation>
    <scope>NUCLEOTIDE SEQUENCE [LARGE SCALE GENOMIC DNA]</scope>
    <source>
        <tissue evidence="1">The whole plant</tissue>
    </source>
</reference>
<dbReference type="AlphaFoldDB" id="A0A2I0X9U8"/>
<evidence type="ECO:0000313" key="1">
    <source>
        <dbReference type="EMBL" id="PKU84707.1"/>
    </source>
</evidence>
<evidence type="ECO:0000313" key="2">
    <source>
        <dbReference type="Proteomes" id="UP000233837"/>
    </source>
</evidence>
<organism evidence="1 2">
    <name type="scientific">Dendrobium catenatum</name>
    <dbReference type="NCBI Taxonomy" id="906689"/>
    <lineage>
        <taxon>Eukaryota</taxon>
        <taxon>Viridiplantae</taxon>
        <taxon>Streptophyta</taxon>
        <taxon>Embryophyta</taxon>
        <taxon>Tracheophyta</taxon>
        <taxon>Spermatophyta</taxon>
        <taxon>Magnoliopsida</taxon>
        <taxon>Liliopsida</taxon>
        <taxon>Asparagales</taxon>
        <taxon>Orchidaceae</taxon>
        <taxon>Epidendroideae</taxon>
        <taxon>Malaxideae</taxon>
        <taxon>Dendrobiinae</taxon>
        <taxon>Dendrobium</taxon>
    </lineage>
</organism>
<proteinExistence type="predicted"/>
<protein>
    <submittedName>
        <fullName evidence="1">Uncharacterized protein</fullName>
    </submittedName>
</protein>
<keyword evidence="2" id="KW-1185">Reference proteome</keyword>
<gene>
    <name evidence="1" type="ORF">MA16_Dca027321</name>
</gene>
<dbReference type="EMBL" id="KZ502034">
    <property type="protein sequence ID" value="PKU84707.1"/>
    <property type="molecule type" value="Genomic_DNA"/>
</dbReference>
<sequence length="158" mass="17721">MAETTEQTLFLSFLLEAEGKSIHALASGVLVLGRSIFPCPNTSAVRLQKLSHGAGRSSRRLCSASEALARRTKLVFVFSLRNSGSAQEALARLFASAQEVMVIRERAMGLVKGSFSFRKGIKKKGHPSMKNFWLRHLSEFSRLFSWFHYQLLFSILKI</sequence>
<dbReference type="Proteomes" id="UP000233837">
    <property type="component" value="Unassembled WGS sequence"/>
</dbReference>
<name>A0A2I0X9U8_9ASPA</name>